<sequence>MESSNCKFGSHCAGYINSVHKIYGARAFNFQNLFLKISKPAPFFSKV</sequence>
<dbReference type="EMBL" id="BK015974">
    <property type="protein sequence ID" value="DAF88003.1"/>
    <property type="molecule type" value="Genomic_DNA"/>
</dbReference>
<organism evidence="1">
    <name type="scientific">Siphoviridae sp. ctNEy24</name>
    <dbReference type="NCBI Taxonomy" id="2825466"/>
    <lineage>
        <taxon>Viruses</taxon>
        <taxon>Duplodnaviria</taxon>
        <taxon>Heunggongvirae</taxon>
        <taxon>Uroviricota</taxon>
        <taxon>Caudoviricetes</taxon>
    </lineage>
</organism>
<accession>A0A8S5U0N0</accession>
<proteinExistence type="predicted"/>
<protein>
    <submittedName>
        <fullName evidence="1">Uncharacterized protein</fullName>
    </submittedName>
</protein>
<reference evidence="1" key="1">
    <citation type="journal article" date="2021" name="Proc. Natl. Acad. Sci. U.S.A.">
        <title>A Catalog of Tens of Thousands of Viruses from Human Metagenomes Reveals Hidden Associations with Chronic Diseases.</title>
        <authorList>
            <person name="Tisza M.J."/>
            <person name="Buck C.B."/>
        </authorList>
    </citation>
    <scope>NUCLEOTIDE SEQUENCE</scope>
    <source>
        <strain evidence="1">CtNEy24</strain>
    </source>
</reference>
<evidence type="ECO:0000313" key="1">
    <source>
        <dbReference type="EMBL" id="DAF88003.1"/>
    </source>
</evidence>
<name>A0A8S5U0N0_9CAUD</name>